<organism evidence="2 3">
    <name type="scientific">Actinacidiphila guanduensis</name>
    <dbReference type="NCBI Taxonomy" id="310781"/>
    <lineage>
        <taxon>Bacteria</taxon>
        <taxon>Bacillati</taxon>
        <taxon>Actinomycetota</taxon>
        <taxon>Actinomycetes</taxon>
        <taxon>Kitasatosporales</taxon>
        <taxon>Streptomycetaceae</taxon>
        <taxon>Actinacidiphila</taxon>
    </lineage>
</organism>
<dbReference type="InterPro" id="IPR010982">
    <property type="entry name" value="Lambda_DNA-bd_dom_sf"/>
</dbReference>
<dbReference type="Pfam" id="PF19054">
    <property type="entry name" value="DUF5753"/>
    <property type="match status" value="1"/>
</dbReference>
<dbReference type="CDD" id="cd00093">
    <property type="entry name" value="HTH_XRE"/>
    <property type="match status" value="1"/>
</dbReference>
<dbReference type="AlphaFoldDB" id="A0A1G9XGT4"/>
<evidence type="ECO:0000313" key="3">
    <source>
        <dbReference type="Proteomes" id="UP000199341"/>
    </source>
</evidence>
<evidence type="ECO:0000313" key="2">
    <source>
        <dbReference type="EMBL" id="SDM95656.1"/>
    </source>
</evidence>
<dbReference type="Pfam" id="PF13560">
    <property type="entry name" value="HTH_31"/>
    <property type="match status" value="1"/>
</dbReference>
<dbReference type="InterPro" id="IPR001387">
    <property type="entry name" value="Cro/C1-type_HTH"/>
</dbReference>
<reference evidence="2 3" key="1">
    <citation type="submission" date="2016-10" db="EMBL/GenBank/DDBJ databases">
        <authorList>
            <person name="de Groot N.N."/>
        </authorList>
    </citation>
    <scope>NUCLEOTIDE SEQUENCE [LARGE SCALE GENOMIC DNA]</scope>
    <source>
        <strain evidence="2 3">CGMCC 4.2022</strain>
    </source>
</reference>
<dbReference type="SMART" id="SM00530">
    <property type="entry name" value="HTH_XRE"/>
    <property type="match status" value="1"/>
</dbReference>
<evidence type="ECO:0000259" key="1">
    <source>
        <dbReference type="PROSITE" id="PS50943"/>
    </source>
</evidence>
<sequence length="276" mass="30541">MITADGLLPDCSWLRFFGEELRTVREALGLTLREVARGTTYSFQQISNVEAARRTPSEDLARELDRTLNTGDRFQRILRRVLADTYPNWFRGVSVEEGRATQIRIYQPCVLPGLFQTEEYTRARLRWARPGITRQELDAAVAARAARQEVLNRADRPYIWLILDEAVLHRPIGGPAVMARQLRRLTEAAEQPGVTLQVVPLSAPDHPGLDGPFTVWSYAGHPDVVHAGPAHAPRLIESPHEVAATALTHSLLAAAALNPTASLTHIQSLTPSPATS</sequence>
<proteinExistence type="predicted"/>
<keyword evidence="3" id="KW-1185">Reference proteome</keyword>
<dbReference type="EMBL" id="FNIE01000002">
    <property type="protein sequence ID" value="SDM95656.1"/>
    <property type="molecule type" value="Genomic_DNA"/>
</dbReference>
<accession>A0A1G9XGT4</accession>
<dbReference type="PROSITE" id="PS50943">
    <property type="entry name" value="HTH_CROC1"/>
    <property type="match status" value="1"/>
</dbReference>
<dbReference type="Proteomes" id="UP000199341">
    <property type="component" value="Unassembled WGS sequence"/>
</dbReference>
<dbReference type="RefSeq" id="WP_176930115.1">
    <property type="nucleotide sequence ID" value="NZ_FNIE01000002.1"/>
</dbReference>
<dbReference type="Gene3D" id="1.10.260.40">
    <property type="entry name" value="lambda repressor-like DNA-binding domains"/>
    <property type="match status" value="1"/>
</dbReference>
<protein>
    <submittedName>
        <fullName evidence="2">Helix-turn-helix domain-containing protein</fullName>
    </submittedName>
</protein>
<feature type="domain" description="HTH cro/C1-type" evidence="1">
    <location>
        <begin position="21"/>
        <end position="74"/>
    </location>
</feature>
<gene>
    <name evidence="2" type="ORF">SAMN05216259_102125</name>
</gene>
<dbReference type="GO" id="GO:0003677">
    <property type="term" value="F:DNA binding"/>
    <property type="evidence" value="ECO:0007669"/>
    <property type="project" value="InterPro"/>
</dbReference>
<dbReference type="InterPro" id="IPR043917">
    <property type="entry name" value="DUF5753"/>
</dbReference>
<name>A0A1G9XGT4_9ACTN</name>
<dbReference type="STRING" id="310781.SAMN05216259_102125"/>
<dbReference type="SUPFAM" id="SSF47413">
    <property type="entry name" value="lambda repressor-like DNA-binding domains"/>
    <property type="match status" value="1"/>
</dbReference>